<keyword evidence="2" id="KW-1133">Transmembrane helix</keyword>
<keyword evidence="1" id="KW-0175">Coiled coil</keyword>
<evidence type="ECO:0008006" key="4">
    <source>
        <dbReference type="Google" id="ProtNLM"/>
    </source>
</evidence>
<feature type="coiled-coil region" evidence="1">
    <location>
        <begin position="196"/>
        <end position="237"/>
    </location>
</feature>
<dbReference type="AlphaFoldDB" id="A0A7C4KXR9"/>
<name>A0A7C4KXR9_9CHLR</name>
<proteinExistence type="predicted"/>
<gene>
    <name evidence="3" type="ORF">ENT17_00510</name>
</gene>
<evidence type="ECO:0000256" key="1">
    <source>
        <dbReference type="SAM" id="Coils"/>
    </source>
</evidence>
<keyword evidence="2" id="KW-0472">Membrane</keyword>
<organism evidence="3">
    <name type="scientific">Bellilinea caldifistulae</name>
    <dbReference type="NCBI Taxonomy" id="360411"/>
    <lineage>
        <taxon>Bacteria</taxon>
        <taxon>Bacillati</taxon>
        <taxon>Chloroflexota</taxon>
        <taxon>Anaerolineae</taxon>
        <taxon>Anaerolineales</taxon>
        <taxon>Anaerolineaceae</taxon>
        <taxon>Bellilinea</taxon>
    </lineage>
</organism>
<keyword evidence="2" id="KW-0812">Transmembrane</keyword>
<comment type="caution">
    <text evidence="3">The sequence shown here is derived from an EMBL/GenBank/DDBJ whole genome shotgun (WGS) entry which is preliminary data.</text>
</comment>
<feature type="transmembrane region" description="Helical" evidence="2">
    <location>
        <begin position="238"/>
        <end position="258"/>
    </location>
</feature>
<dbReference type="EMBL" id="DSXR01000008">
    <property type="protein sequence ID" value="HGS86082.1"/>
    <property type="molecule type" value="Genomic_DNA"/>
</dbReference>
<protein>
    <recommendedName>
        <fullName evidence="4">Methyl-accepting chemotaxis protein</fullName>
    </recommendedName>
</protein>
<evidence type="ECO:0000256" key="2">
    <source>
        <dbReference type="SAM" id="Phobius"/>
    </source>
</evidence>
<feature type="transmembrane region" description="Helical" evidence="2">
    <location>
        <begin position="16"/>
        <end position="38"/>
    </location>
</feature>
<accession>A0A7C4KXR9</accession>
<evidence type="ECO:0000313" key="3">
    <source>
        <dbReference type="EMBL" id="HGS86082.1"/>
    </source>
</evidence>
<reference evidence="3" key="1">
    <citation type="journal article" date="2020" name="mSystems">
        <title>Genome- and Community-Level Interaction Insights into Carbon Utilization and Element Cycling Functions of Hydrothermarchaeota in Hydrothermal Sediment.</title>
        <authorList>
            <person name="Zhou Z."/>
            <person name="Liu Y."/>
            <person name="Xu W."/>
            <person name="Pan J."/>
            <person name="Luo Z.H."/>
            <person name="Li M."/>
        </authorList>
    </citation>
    <scope>NUCLEOTIDE SEQUENCE [LARGE SCALE GENOMIC DNA]</scope>
    <source>
        <strain evidence="3">SpSt-556</strain>
    </source>
</reference>
<sequence length="291" mass="31927">MQTSPAFKIFSHKTTAILMLGTAVFGWLISLCGLVLLWTSYQPVKSTATEVLEVTEGALEVSSQTIVLLENSLLVSEASLREMQTTLSGFSSVIGNTSTVLEVVSRVLGEELTQILRDTSSGLESLETTSRLIDNTLGFISSIPFIGGSQYQPDTPLAESVSSIRKDLDGLPLALNKVSSELSQTASSLQSLPEAMDNLSLQLTAIQENLKKSRNQLNEYHLIIQTYQNKLERFKNNLPVLLTSSYVVISVLLLWIALSQIGLFHQGIEHLTRSRRIANPQADSQESTDQK</sequence>